<sequence length="237" mass="26716">MELRGQGVTTLVSEVGSSGGYNTGVRNENEQRSNSKRRTTRICSRLTCNCAEIKADIDRRAEKQFAEIMTYTDQQFAECKAYEDRLAKNLMTTVEQKKICGIKAEINKQNAELTTKIDQRIAESRERRAELRAANGIIQTFERTSSSKETVETAIPETATQKSAIILPAYSPTDDVDCDACDNYDARDICKSAMHVTTMKHVLTDRKAVITLMKRKMTIMKRITSILMTLGSNRQID</sequence>
<evidence type="ECO:0000313" key="2">
    <source>
        <dbReference type="EMBL" id="ESO11458.1"/>
    </source>
</evidence>
<dbReference type="RefSeq" id="XP_009010439.1">
    <property type="nucleotide sequence ID" value="XM_009012191.1"/>
</dbReference>
<reference evidence="2 4" key="2">
    <citation type="journal article" date="2013" name="Nature">
        <title>Insights into bilaterian evolution from three spiralian genomes.</title>
        <authorList>
            <person name="Simakov O."/>
            <person name="Marletaz F."/>
            <person name="Cho S.J."/>
            <person name="Edsinger-Gonzales E."/>
            <person name="Havlak P."/>
            <person name="Hellsten U."/>
            <person name="Kuo D.H."/>
            <person name="Larsson T."/>
            <person name="Lv J."/>
            <person name="Arendt D."/>
            <person name="Savage R."/>
            <person name="Osoegawa K."/>
            <person name="de Jong P."/>
            <person name="Grimwood J."/>
            <person name="Chapman J.A."/>
            <person name="Shapiro H."/>
            <person name="Aerts A."/>
            <person name="Otillar R.P."/>
            <person name="Terry A.Y."/>
            <person name="Boore J.L."/>
            <person name="Grigoriev I.V."/>
            <person name="Lindberg D.R."/>
            <person name="Seaver E.C."/>
            <person name="Weisblat D.A."/>
            <person name="Putnam N.H."/>
            <person name="Rokhsar D.S."/>
        </authorList>
    </citation>
    <scope>NUCLEOTIDE SEQUENCE</scope>
</reference>
<dbReference type="HOGENOM" id="CLU_1171737_0_0_1"/>
<dbReference type="InParanoid" id="T1FJ78"/>
<evidence type="ECO:0000313" key="3">
    <source>
        <dbReference type="EnsemblMetazoa" id="HelroP183151"/>
    </source>
</evidence>
<reference evidence="4" key="1">
    <citation type="submission" date="2012-12" db="EMBL/GenBank/DDBJ databases">
        <authorList>
            <person name="Hellsten U."/>
            <person name="Grimwood J."/>
            <person name="Chapman J.A."/>
            <person name="Shapiro H."/>
            <person name="Aerts A."/>
            <person name="Otillar R.P."/>
            <person name="Terry A.Y."/>
            <person name="Boore J.L."/>
            <person name="Simakov O."/>
            <person name="Marletaz F."/>
            <person name="Cho S.-J."/>
            <person name="Edsinger-Gonzales E."/>
            <person name="Havlak P."/>
            <person name="Kuo D.-H."/>
            <person name="Larsson T."/>
            <person name="Lv J."/>
            <person name="Arendt D."/>
            <person name="Savage R."/>
            <person name="Osoegawa K."/>
            <person name="de Jong P."/>
            <person name="Lindberg D.R."/>
            <person name="Seaver E.C."/>
            <person name="Weisblat D.A."/>
            <person name="Putnam N.H."/>
            <person name="Grigoriev I.V."/>
            <person name="Rokhsar D.S."/>
        </authorList>
    </citation>
    <scope>NUCLEOTIDE SEQUENCE</scope>
</reference>
<dbReference type="EMBL" id="AMQM01008610">
    <property type="status" value="NOT_ANNOTATED_CDS"/>
    <property type="molecule type" value="Genomic_DNA"/>
</dbReference>
<dbReference type="KEGG" id="hro:HELRODRAFT_183151"/>
<dbReference type="EMBL" id="KB095813">
    <property type="protein sequence ID" value="ESO11458.1"/>
    <property type="molecule type" value="Genomic_DNA"/>
</dbReference>
<accession>T1FJ78</accession>
<organism evidence="3 4">
    <name type="scientific">Helobdella robusta</name>
    <name type="common">Californian leech</name>
    <dbReference type="NCBI Taxonomy" id="6412"/>
    <lineage>
        <taxon>Eukaryota</taxon>
        <taxon>Metazoa</taxon>
        <taxon>Spiralia</taxon>
        <taxon>Lophotrochozoa</taxon>
        <taxon>Annelida</taxon>
        <taxon>Clitellata</taxon>
        <taxon>Hirudinea</taxon>
        <taxon>Rhynchobdellida</taxon>
        <taxon>Glossiphoniidae</taxon>
        <taxon>Helobdella</taxon>
    </lineage>
</organism>
<evidence type="ECO:0000256" key="1">
    <source>
        <dbReference type="SAM" id="MobiDB-lite"/>
    </source>
</evidence>
<dbReference type="GeneID" id="20208877"/>
<evidence type="ECO:0000313" key="4">
    <source>
        <dbReference type="Proteomes" id="UP000015101"/>
    </source>
</evidence>
<gene>
    <name evidence="3" type="primary">20208877</name>
    <name evidence="2" type="ORF">HELRODRAFT_183151</name>
</gene>
<feature type="region of interest" description="Disordered" evidence="1">
    <location>
        <begin position="14"/>
        <end position="38"/>
    </location>
</feature>
<dbReference type="Proteomes" id="UP000015101">
    <property type="component" value="Unassembled WGS sequence"/>
</dbReference>
<reference evidence="3" key="3">
    <citation type="submission" date="2015-06" db="UniProtKB">
        <authorList>
            <consortium name="EnsemblMetazoa"/>
        </authorList>
    </citation>
    <scope>IDENTIFICATION</scope>
</reference>
<protein>
    <submittedName>
        <fullName evidence="2 3">Uncharacterized protein</fullName>
    </submittedName>
</protein>
<dbReference type="EnsemblMetazoa" id="HelroT183151">
    <property type="protein sequence ID" value="HelroP183151"/>
    <property type="gene ID" value="HelroG183151"/>
</dbReference>
<dbReference type="AlphaFoldDB" id="T1FJ78"/>
<name>T1FJ78_HELRO</name>
<dbReference type="CTD" id="20208877"/>
<keyword evidence="4" id="KW-1185">Reference proteome</keyword>
<proteinExistence type="predicted"/>